<organism evidence="1 2">
    <name type="scientific">Camellia sinensis</name>
    <name type="common">Tea plant</name>
    <name type="synonym">Thea sinensis</name>
    <dbReference type="NCBI Taxonomy" id="4442"/>
    <lineage>
        <taxon>Eukaryota</taxon>
        <taxon>Viridiplantae</taxon>
        <taxon>Streptophyta</taxon>
        <taxon>Embryophyta</taxon>
        <taxon>Tracheophyta</taxon>
        <taxon>Spermatophyta</taxon>
        <taxon>Magnoliopsida</taxon>
        <taxon>eudicotyledons</taxon>
        <taxon>Gunneridae</taxon>
        <taxon>Pentapetalae</taxon>
        <taxon>asterids</taxon>
        <taxon>Ericales</taxon>
        <taxon>Theaceae</taxon>
        <taxon>Camellia</taxon>
    </lineage>
</organism>
<evidence type="ECO:0000313" key="1">
    <source>
        <dbReference type="EMBL" id="KAF5959232.1"/>
    </source>
</evidence>
<proteinExistence type="predicted"/>
<comment type="caution">
    <text evidence="1">The sequence shown here is derived from an EMBL/GenBank/DDBJ whole genome shotgun (WGS) entry which is preliminary data.</text>
</comment>
<sequence length="111" mass="12432">MSGGYRDITIYKSEKGSAGVRKASGTGNTSTGIQVPNMMKDIHMCMLSDDNFSSLSHFYIRPRKRQPDLSDKLVMLELALDKDNHKGRMPTPQPSSQLLRILHFNIKVIPA</sequence>
<dbReference type="Proteomes" id="UP000593564">
    <property type="component" value="Unassembled WGS sequence"/>
</dbReference>
<name>A0A7J7I2I7_CAMSI</name>
<protein>
    <submittedName>
        <fullName evidence="1">Uncharacterized protein</fullName>
    </submittedName>
</protein>
<evidence type="ECO:0000313" key="2">
    <source>
        <dbReference type="Proteomes" id="UP000593564"/>
    </source>
</evidence>
<keyword evidence="2" id="KW-1185">Reference proteome</keyword>
<reference evidence="2" key="1">
    <citation type="journal article" date="2020" name="Nat. Commun.">
        <title>Genome assembly of wild tea tree DASZ reveals pedigree and selection history of tea varieties.</title>
        <authorList>
            <person name="Zhang W."/>
            <person name="Zhang Y."/>
            <person name="Qiu H."/>
            <person name="Guo Y."/>
            <person name="Wan H."/>
            <person name="Zhang X."/>
            <person name="Scossa F."/>
            <person name="Alseekh S."/>
            <person name="Zhang Q."/>
            <person name="Wang P."/>
            <person name="Xu L."/>
            <person name="Schmidt M.H."/>
            <person name="Jia X."/>
            <person name="Li D."/>
            <person name="Zhu A."/>
            <person name="Guo F."/>
            <person name="Chen W."/>
            <person name="Ni D."/>
            <person name="Usadel B."/>
            <person name="Fernie A.R."/>
            <person name="Wen W."/>
        </authorList>
    </citation>
    <scope>NUCLEOTIDE SEQUENCE [LARGE SCALE GENOMIC DNA]</scope>
    <source>
        <strain evidence="2">cv. G240</strain>
    </source>
</reference>
<dbReference type="AlphaFoldDB" id="A0A7J7I2I7"/>
<accession>A0A7J7I2I7</accession>
<gene>
    <name evidence="1" type="ORF">HYC85_000441</name>
</gene>
<reference evidence="1 2" key="2">
    <citation type="submission" date="2020-07" db="EMBL/GenBank/DDBJ databases">
        <title>Genome assembly of wild tea tree DASZ reveals pedigree and selection history of tea varieties.</title>
        <authorList>
            <person name="Zhang W."/>
        </authorList>
    </citation>
    <scope>NUCLEOTIDE SEQUENCE [LARGE SCALE GENOMIC DNA]</scope>
    <source>
        <strain evidence="2">cv. G240</strain>
        <tissue evidence="1">Leaf</tissue>
    </source>
</reference>
<dbReference type="EMBL" id="JACBKZ010000001">
    <property type="protein sequence ID" value="KAF5959232.1"/>
    <property type="molecule type" value="Genomic_DNA"/>
</dbReference>